<dbReference type="InterPro" id="IPR043472">
    <property type="entry name" value="Macro_dom-like"/>
</dbReference>
<feature type="region of interest" description="Disordered" evidence="1">
    <location>
        <begin position="46"/>
        <end position="98"/>
    </location>
</feature>
<dbReference type="InterPro" id="IPR012664">
    <property type="entry name" value="CHP02452"/>
</dbReference>
<comment type="caution">
    <text evidence="3">The sequence shown here is derived from an EMBL/GenBank/DDBJ whole genome shotgun (WGS) entry which is preliminary data.</text>
</comment>
<sequence>MGASLCAPPDSPKHEFKDTSGLVYRPDAGVSATAFNGKGGHYTIGAKAASAPRPEPAVAAARAAPSGERTLPPPAQLPPQDTRPVDGIVDTGERRSRSDPIRKMRVEIAEMNYKMRNMWQVPACRYVAFNDIVKVNKSQVSPLVKVPKVTFSTWSTADALLNLGSQSGKVVCGLNFANGEQVGGGYKTGALAQEEDLCRRIPNLYTSLLNAKRDGLYPFGPCTCRTTDRPEKYSDLLFTSDLVVARKSEEKGFEVLPPEQQVHVSLITAAAPNVNFAREIYDLRLMRNTIRAVFLAPRVMRPDTNTLILGAWGCGAFGGNPHDISELFAAVLADEGLGTLYQEVHFAIPGGRYDTTNGKVFWETLRKKVDVQEISC</sequence>
<evidence type="ECO:0000313" key="4">
    <source>
        <dbReference type="Proteomes" id="UP001178507"/>
    </source>
</evidence>
<feature type="domain" description="Microbial-type PARG catalytic" evidence="2">
    <location>
        <begin position="149"/>
        <end position="213"/>
    </location>
</feature>
<keyword evidence="4" id="KW-1185">Reference proteome</keyword>
<dbReference type="PANTHER" id="PTHR35596">
    <property type="entry name" value="DUF2263 DOMAIN-CONTAINING PROTEIN"/>
    <property type="match status" value="1"/>
</dbReference>
<accession>A0AA36JCH2</accession>
<protein>
    <recommendedName>
        <fullName evidence="2">Microbial-type PARG catalytic domain-containing protein</fullName>
    </recommendedName>
</protein>
<organism evidence="3 4">
    <name type="scientific">Effrenium voratum</name>
    <dbReference type="NCBI Taxonomy" id="2562239"/>
    <lineage>
        <taxon>Eukaryota</taxon>
        <taxon>Sar</taxon>
        <taxon>Alveolata</taxon>
        <taxon>Dinophyceae</taxon>
        <taxon>Suessiales</taxon>
        <taxon>Symbiodiniaceae</taxon>
        <taxon>Effrenium</taxon>
    </lineage>
</organism>
<dbReference type="NCBIfam" id="TIGR02452">
    <property type="entry name" value="TIGR02452 family protein"/>
    <property type="match status" value="1"/>
</dbReference>
<evidence type="ECO:0000259" key="2">
    <source>
        <dbReference type="Pfam" id="PF10021"/>
    </source>
</evidence>
<reference evidence="3" key="1">
    <citation type="submission" date="2023-08" db="EMBL/GenBank/DDBJ databases">
        <authorList>
            <person name="Chen Y."/>
            <person name="Shah S."/>
            <person name="Dougan E. K."/>
            <person name="Thang M."/>
            <person name="Chan C."/>
        </authorList>
    </citation>
    <scope>NUCLEOTIDE SEQUENCE</scope>
</reference>
<dbReference type="InterPro" id="IPR019261">
    <property type="entry name" value="PARG_cat_microbial"/>
</dbReference>
<proteinExistence type="predicted"/>
<dbReference type="Gene3D" id="3.40.220.10">
    <property type="entry name" value="Leucine Aminopeptidase, subunit E, domain 1"/>
    <property type="match status" value="1"/>
</dbReference>
<gene>
    <name evidence="3" type="ORF">EVOR1521_LOCUS26303</name>
</gene>
<evidence type="ECO:0000256" key="1">
    <source>
        <dbReference type="SAM" id="MobiDB-lite"/>
    </source>
</evidence>
<name>A0AA36JCH2_9DINO</name>
<feature type="region of interest" description="Disordered" evidence="1">
    <location>
        <begin position="1"/>
        <end position="20"/>
    </location>
</feature>
<dbReference type="EMBL" id="CAUJNA010003505">
    <property type="protein sequence ID" value="CAJ1403682.1"/>
    <property type="molecule type" value="Genomic_DNA"/>
</dbReference>
<dbReference type="PANTHER" id="PTHR35596:SF1">
    <property type="entry name" value="MICROBIAL-TYPE PARG CATALYTIC DOMAIN-CONTAINING PROTEIN"/>
    <property type="match status" value="1"/>
</dbReference>
<evidence type="ECO:0000313" key="3">
    <source>
        <dbReference type="EMBL" id="CAJ1403682.1"/>
    </source>
</evidence>
<dbReference type="Proteomes" id="UP001178507">
    <property type="component" value="Unassembled WGS sequence"/>
</dbReference>
<dbReference type="Pfam" id="PF10021">
    <property type="entry name" value="PARG_cat_microb"/>
    <property type="match status" value="1"/>
</dbReference>
<feature type="compositionally biased region" description="Low complexity" evidence="1">
    <location>
        <begin position="48"/>
        <end position="66"/>
    </location>
</feature>
<dbReference type="AlphaFoldDB" id="A0AA36JCH2"/>